<name>A0A5B0RQA0_PUCGR</name>
<evidence type="ECO:0000256" key="1">
    <source>
        <dbReference type="ARBA" id="ARBA00022741"/>
    </source>
</evidence>
<dbReference type="Proteomes" id="UP000325313">
    <property type="component" value="Unassembled WGS sequence"/>
</dbReference>
<dbReference type="GO" id="GO:0016887">
    <property type="term" value="F:ATP hydrolysis activity"/>
    <property type="evidence" value="ECO:0007669"/>
    <property type="project" value="InterPro"/>
</dbReference>
<dbReference type="GO" id="GO:0005524">
    <property type="term" value="F:ATP binding"/>
    <property type="evidence" value="ECO:0007669"/>
    <property type="project" value="UniProtKB-KW"/>
</dbReference>
<evidence type="ECO:0000313" key="4">
    <source>
        <dbReference type="Proteomes" id="UP000325313"/>
    </source>
</evidence>
<dbReference type="EMBL" id="VDEP01000169">
    <property type="protein sequence ID" value="KAA1127013.1"/>
    <property type="molecule type" value="Genomic_DNA"/>
</dbReference>
<proteinExistence type="predicted"/>
<dbReference type="GO" id="GO:0006515">
    <property type="term" value="P:protein quality control for misfolded or incompletely synthesized proteins"/>
    <property type="evidence" value="ECO:0007669"/>
    <property type="project" value="TreeGrafter"/>
</dbReference>
<accession>A0A5B0RQA0</accession>
<dbReference type="Pfam" id="PF03969">
    <property type="entry name" value="AFG1_ATPase"/>
    <property type="match status" value="1"/>
</dbReference>
<evidence type="ECO:0000313" key="3">
    <source>
        <dbReference type="EMBL" id="KAA1127013.1"/>
    </source>
</evidence>
<dbReference type="AlphaFoldDB" id="A0A5B0RQA0"/>
<gene>
    <name evidence="3" type="ORF">PGTUg99_002149</name>
</gene>
<sequence length="342" mass="38483">MHLINVLLSSKISKLIHQTNDNQQRLEEGKESHSTMILIASKSVYFGIDPTNRNLIFSSRWEARARPMIIVKASAYKLPSRSLPQSARIECKPSGPSDSWRKKFITRFMNMRQTTVIAVLSHYQPWIQEGINVLATMIEQSNDVKLPDDVEEPPESQEIVLLSPSDGAWLMGLPAVLDAVLTPGDVFKLFKLRKLAWSCKQIIHITNAALELAQDSLAKQEVTSNRHPDELYKNGIKWESFLGRIKLIKRRTRVIDLNSGTDYRKQLGSSAGGLLTVFLSPISAENRAEFAKRFNALTDHEPILENRLLPIWGTRHILVPLSTSSVACFDFNQLCASCPVAP</sequence>
<keyword evidence="2" id="KW-0067">ATP-binding</keyword>
<comment type="caution">
    <text evidence="3">The sequence shown here is derived from an EMBL/GenBank/DDBJ whole genome shotgun (WGS) entry which is preliminary data.</text>
</comment>
<dbReference type="GO" id="GO:0005739">
    <property type="term" value="C:mitochondrion"/>
    <property type="evidence" value="ECO:0007669"/>
    <property type="project" value="TreeGrafter"/>
</dbReference>
<dbReference type="InterPro" id="IPR005654">
    <property type="entry name" value="ATPase_AFG1-like"/>
</dbReference>
<organism evidence="3 4">
    <name type="scientific">Puccinia graminis f. sp. tritici</name>
    <dbReference type="NCBI Taxonomy" id="56615"/>
    <lineage>
        <taxon>Eukaryota</taxon>
        <taxon>Fungi</taxon>
        <taxon>Dikarya</taxon>
        <taxon>Basidiomycota</taxon>
        <taxon>Pucciniomycotina</taxon>
        <taxon>Pucciniomycetes</taxon>
        <taxon>Pucciniales</taxon>
        <taxon>Pucciniaceae</taxon>
        <taxon>Puccinia</taxon>
    </lineage>
</organism>
<evidence type="ECO:0000256" key="2">
    <source>
        <dbReference type="ARBA" id="ARBA00022840"/>
    </source>
</evidence>
<reference evidence="3 4" key="1">
    <citation type="submission" date="2019-05" db="EMBL/GenBank/DDBJ databases">
        <title>Emergence of the Ug99 lineage of the wheat stem rust pathogen through somatic hybridization.</title>
        <authorList>
            <person name="Li F."/>
            <person name="Upadhyaya N.M."/>
            <person name="Sperschneider J."/>
            <person name="Matny O."/>
            <person name="Nguyen-Phuc H."/>
            <person name="Mago R."/>
            <person name="Raley C."/>
            <person name="Miller M.E."/>
            <person name="Silverstein K.A.T."/>
            <person name="Henningsen E."/>
            <person name="Hirsch C.D."/>
            <person name="Visser B."/>
            <person name="Pretorius Z.A."/>
            <person name="Steffenson B.J."/>
            <person name="Schwessinger B."/>
            <person name="Dodds P.N."/>
            <person name="Figueroa M."/>
        </authorList>
    </citation>
    <scope>NUCLEOTIDE SEQUENCE [LARGE SCALE GENOMIC DNA]</scope>
    <source>
        <strain evidence="3 4">Ug99</strain>
    </source>
</reference>
<dbReference type="PANTHER" id="PTHR12169">
    <property type="entry name" value="ATPASE N2B"/>
    <property type="match status" value="1"/>
</dbReference>
<dbReference type="PANTHER" id="PTHR12169:SF6">
    <property type="entry name" value="AFG1-LIKE ATPASE"/>
    <property type="match status" value="1"/>
</dbReference>
<keyword evidence="1" id="KW-0547">Nucleotide-binding</keyword>
<protein>
    <submittedName>
        <fullName evidence="3">Uncharacterized protein</fullName>
    </submittedName>
</protein>